<evidence type="ECO:0000313" key="3">
    <source>
        <dbReference type="Proteomes" id="UP000324513"/>
    </source>
</evidence>
<keyword evidence="3" id="KW-1185">Reference proteome</keyword>
<dbReference type="EMBL" id="VNHK01000006">
    <property type="protein sequence ID" value="TYO91693.1"/>
    <property type="molecule type" value="Genomic_DNA"/>
</dbReference>
<dbReference type="Proteomes" id="UP000324513">
    <property type="component" value="Unassembled WGS sequence"/>
</dbReference>
<name>A0ABY3NFC5_ELIMR</name>
<proteinExistence type="predicted"/>
<sequence>MMKATDVVKEIKNIGICRPWYLKMKKEPTLKNLCEMYFKGSDWALENNFPTRAFLSKYKGLYEEYGMYYNESLSFIKSDMALFDCNADLKLENREISQIIIRGNSKVTLLASGNSIAFVTILDESILNVQIQDDADVRVYRYGGEVNGVEVNERKWEK</sequence>
<organism evidence="2 3">
    <name type="scientific">Elizabethkingia miricola</name>
    <name type="common">Chryseobacterium miricola</name>
    <dbReference type="NCBI Taxonomy" id="172045"/>
    <lineage>
        <taxon>Bacteria</taxon>
        <taxon>Pseudomonadati</taxon>
        <taxon>Bacteroidota</taxon>
        <taxon>Flavobacteriia</taxon>
        <taxon>Flavobacteriales</taxon>
        <taxon>Weeksellaceae</taxon>
        <taxon>Elizabethkingia</taxon>
    </lineage>
</organism>
<accession>A0ABY3NFC5</accession>
<evidence type="ECO:0000313" key="1">
    <source>
        <dbReference type="EMBL" id="TYO84795.1"/>
    </source>
</evidence>
<gene>
    <name evidence="2" type="ORF">LX74_01937</name>
    <name evidence="1" type="ORF">LX74_03855</name>
</gene>
<comment type="caution">
    <text evidence="2">The sequence shown here is derived from an EMBL/GenBank/DDBJ whole genome shotgun (WGS) entry which is preliminary data.</text>
</comment>
<evidence type="ECO:0000313" key="2">
    <source>
        <dbReference type="EMBL" id="TYO91693.1"/>
    </source>
</evidence>
<dbReference type="RefSeq" id="WP_081278460.1">
    <property type="nucleotide sequence ID" value="NZ_FLSS01000010.1"/>
</dbReference>
<protein>
    <submittedName>
        <fullName evidence="2">Uncharacterized protein</fullName>
    </submittedName>
</protein>
<dbReference type="EMBL" id="VNHK01000018">
    <property type="protein sequence ID" value="TYO84795.1"/>
    <property type="molecule type" value="Genomic_DNA"/>
</dbReference>
<reference evidence="2 3" key="1">
    <citation type="submission" date="2019-07" db="EMBL/GenBank/DDBJ databases">
        <title>Genomic Encyclopedia of Archaeal and Bacterial Type Strains, Phase II (KMG-II): from individual species to whole genera.</title>
        <authorList>
            <person name="Goeker M."/>
        </authorList>
    </citation>
    <scope>NUCLEOTIDE SEQUENCE [LARGE SCALE GENOMIC DNA]</scope>
    <source>
        <strain evidence="2 3">DSM 14571</strain>
    </source>
</reference>